<name>A0A919IFP2_9ACTN</name>
<proteinExistence type="predicted"/>
<dbReference type="EMBL" id="BOMH01000018">
    <property type="protein sequence ID" value="GID64814.1"/>
    <property type="molecule type" value="Genomic_DNA"/>
</dbReference>
<protein>
    <submittedName>
        <fullName evidence="1">Uncharacterized protein</fullName>
    </submittedName>
</protein>
<sequence>MRSDARLRTVAGNELWVGALTAVTALGASFLSSRGASRAALAQARTTTISQALAQERDRRRAAYRDLMTCVHSFMAICWRLREVDEAPDHRTKLSLMTQIHERMGQSVSEITRATREVLLDGPADVAVAAEQVRLAALRTQRQFESLARGDDPELRRTYDQVYGNFRDQHVAFIELARNALETKPGK</sequence>
<keyword evidence="2" id="KW-1185">Reference proteome</keyword>
<organism evidence="1 2">
    <name type="scientific">Actinoplanes cyaneus</name>
    <dbReference type="NCBI Taxonomy" id="52696"/>
    <lineage>
        <taxon>Bacteria</taxon>
        <taxon>Bacillati</taxon>
        <taxon>Actinomycetota</taxon>
        <taxon>Actinomycetes</taxon>
        <taxon>Micromonosporales</taxon>
        <taxon>Micromonosporaceae</taxon>
        <taxon>Actinoplanes</taxon>
    </lineage>
</organism>
<dbReference type="AlphaFoldDB" id="A0A919IFP2"/>
<gene>
    <name evidence="1" type="ORF">Acy02nite_26950</name>
</gene>
<comment type="caution">
    <text evidence="1">The sequence shown here is derived from an EMBL/GenBank/DDBJ whole genome shotgun (WGS) entry which is preliminary data.</text>
</comment>
<dbReference type="Proteomes" id="UP000619479">
    <property type="component" value="Unassembled WGS sequence"/>
</dbReference>
<evidence type="ECO:0000313" key="1">
    <source>
        <dbReference type="EMBL" id="GID64814.1"/>
    </source>
</evidence>
<evidence type="ECO:0000313" key="2">
    <source>
        <dbReference type="Proteomes" id="UP000619479"/>
    </source>
</evidence>
<reference evidence="1" key="1">
    <citation type="submission" date="2021-01" db="EMBL/GenBank/DDBJ databases">
        <title>Whole genome shotgun sequence of Actinoplanes cyaneus NBRC 14990.</title>
        <authorList>
            <person name="Komaki H."/>
            <person name="Tamura T."/>
        </authorList>
    </citation>
    <scope>NUCLEOTIDE SEQUENCE</scope>
    <source>
        <strain evidence="1">NBRC 14990</strain>
    </source>
</reference>
<accession>A0A919IFP2</accession>